<organism evidence="1 2">
    <name type="scientific">Klebsiella oxytoca</name>
    <dbReference type="NCBI Taxonomy" id="571"/>
    <lineage>
        <taxon>Bacteria</taxon>
        <taxon>Pseudomonadati</taxon>
        <taxon>Pseudomonadota</taxon>
        <taxon>Gammaproteobacteria</taxon>
        <taxon>Enterobacterales</taxon>
        <taxon>Enterobacteriaceae</taxon>
        <taxon>Klebsiella/Raoultella group</taxon>
        <taxon>Klebsiella</taxon>
    </lineage>
</organism>
<reference evidence="1" key="1">
    <citation type="journal article" date="2018" name="Genome Biol.">
        <title>SKESA: strategic k-mer extension for scrupulous assemblies.</title>
        <authorList>
            <person name="Souvorov A."/>
            <person name="Agarwala R."/>
            <person name="Lipman D.J."/>
        </authorList>
    </citation>
    <scope>NUCLEOTIDE SEQUENCE</scope>
    <source>
        <strain evidence="1">R404</strain>
    </source>
</reference>
<accession>A0AAN5LD75</accession>
<evidence type="ECO:0000313" key="2">
    <source>
        <dbReference type="Proteomes" id="UP000856143"/>
    </source>
</evidence>
<sequence>MATLEKLVELIPAQKKVWKRFEKAFKEFKAAGGAFYTVLETVHGYNGKHVNDIGNDGDYSLHFRNIGPSIMAPGLSGFADGEHFLTFKDSVAVEDDK</sequence>
<gene>
    <name evidence="1" type="ORF">I8Y21_005096</name>
</gene>
<dbReference type="EMBL" id="DACSEO010000093">
    <property type="protein sequence ID" value="HAT1684314.1"/>
    <property type="molecule type" value="Genomic_DNA"/>
</dbReference>
<comment type="caution">
    <text evidence="1">The sequence shown here is derived from an EMBL/GenBank/DDBJ whole genome shotgun (WGS) entry which is preliminary data.</text>
</comment>
<proteinExistence type="predicted"/>
<protein>
    <submittedName>
        <fullName evidence="1">Uncharacterized protein</fullName>
    </submittedName>
</protein>
<dbReference type="Proteomes" id="UP000856143">
    <property type="component" value="Unassembled WGS sequence"/>
</dbReference>
<dbReference type="AlphaFoldDB" id="A0AAN5LD75"/>
<reference evidence="1" key="2">
    <citation type="submission" date="2020-11" db="EMBL/GenBank/DDBJ databases">
        <authorList>
            <consortium name="NCBI Pathogen Detection Project"/>
        </authorList>
    </citation>
    <scope>NUCLEOTIDE SEQUENCE</scope>
    <source>
        <strain evidence="1">R404</strain>
    </source>
</reference>
<name>A0AAN5LD75_KLEOX</name>
<evidence type="ECO:0000313" key="1">
    <source>
        <dbReference type="EMBL" id="HAT1684314.1"/>
    </source>
</evidence>